<sequence length="56" mass="6169">MAKAGGDDAKKLDRLVPGGRRHAGVAAGLGDGAIWWWSKRWRGLVLRWNCVQLQLA</sequence>
<dbReference type="AlphaFoldDB" id="A0A067L2T3"/>
<protein>
    <submittedName>
        <fullName evidence="1">Uncharacterized protein</fullName>
    </submittedName>
</protein>
<dbReference type="EMBL" id="KK914288">
    <property type="protein sequence ID" value="KDP42756.1"/>
    <property type="molecule type" value="Genomic_DNA"/>
</dbReference>
<evidence type="ECO:0000313" key="1">
    <source>
        <dbReference type="EMBL" id="KDP42756.1"/>
    </source>
</evidence>
<name>A0A067L2T3_JATCU</name>
<evidence type="ECO:0000313" key="2">
    <source>
        <dbReference type="Proteomes" id="UP000027138"/>
    </source>
</evidence>
<gene>
    <name evidence="1" type="ORF">JCGZ_23696</name>
</gene>
<keyword evidence="2" id="KW-1185">Reference proteome</keyword>
<accession>A0A067L2T3</accession>
<dbReference type="Proteomes" id="UP000027138">
    <property type="component" value="Unassembled WGS sequence"/>
</dbReference>
<organism evidence="1 2">
    <name type="scientific">Jatropha curcas</name>
    <name type="common">Barbados nut</name>
    <dbReference type="NCBI Taxonomy" id="180498"/>
    <lineage>
        <taxon>Eukaryota</taxon>
        <taxon>Viridiplantae</taxon>
        <taxon>Streptophyta</taxon>
        <taxon>Embryophyta</taxon>
        <taxon>Tracheophyta</taxon>
        <taxon>Spermatophyta</taxon>
        <taxon>Magnoliopsida</taxon>
        <taxon>eudicotyledons</taxon>
        <taxon>Gunneridae</taxon>
        <taxon>Pentapetalae</taxon>
        <taxon>rosids</taxon>
        <taxon>fabids</taxon>
        <taxon>Malpighiales</taxon>
        <taxon>Euphorbiaceae</taxon>
        <taxon>Crotonoideae</taxon>
        <taxon>Jatropheae</taxon>
        <taxon>Jatropha</taxon>
    </lineage>
</organism>
<reference evidence="1 2" key="1">
    <citation type="journal article" date="2014" name="PLoS ONE">
        <title>Global Analysis of Gene Expression Profiles in Physic Nut (Jatropha curcas L.) Seedlings Exposed to Salt Stress.</title>
        <authorList>
            <person name="Zhang L."/>
            <person name="Zhang C."/>
            <person name="Wu P."/>
            <person name="Chen Y."/>
            <person name="Li M."/>
            <person name="Jiang H."/>
            <person name="Wu G."/>
        </authorList>
    </citation>
    <scope>NUCLEOTIDE SEQUENCE [LARGE SCALE GENOMIC DNA]</scope>
    <source>
        <strain evidence="2">cv. GZQX0401</strain>
        <tissue evidence="1">Young leaves</tissue>
    </source>
</reference>
<proteinExistence type="predicted"/>